<feature type="transmembrane region" description="Helical" evidence="2">
    <location>
        <begin position="176"/>
        <end position="196"/>
    </location>
</feature>
<dbReference type="EMBL" id="AP019377">
    <property type="protein sequence ID" value="BBH91944.1"/>
    <property type="molecule type" value="Genomic_DNA"/>
</dbReference>
<organism evidence="3">
    <name type="scientific">Thermogemmatispora argillosa</name>
    <dbReference type="NCBI Taxonomy" id="2045280"/>
    <lineage>
        <taxon>Bacteria</taxon>
        <taxon>Bacillati</taxon>
        <taxon>Chloroflexota</taxon>
        <taxon>Ktedonobacteria</taxon>
        <taxon>Thermogemmatisporales</taxon>
        <taxon>Thermogemmatisporaceae</taxon>
        <taxon>Thermogemmatispora</taxon>
    </lineage>
</organism>
<dbReference type="AlphaFoldDB" id="A0A455T3J2"/>
<accession>A0A455T3J2</accession>
<feature type="transmembrane region" description="Helical" evidence="2">
    <location>
        <begin position="221"/>
        <end position="238"/>
    </location>
</feature>
<feature type="transmembrane region" description="Helical" evidence="2">
    <location>
        <begin position="663"/>
        <end position="683"/>
    </location>
</feature>
<evidence type="ECO:0000313" key="3">
    <source>
        <dbReference type="EMBL" id="BBH91944.1"/>
    </source>
</evidence>
<feature type="transmembrane region" description="Helical" evidence="2">
    <location>
        <begin position="408"/>
        <end position="428"/>
    </location>
</feature>
<keyword evidence="2" id="KW-0812">Transmembrane</keyword>
<sequence length="723" mass="78445">MCYLRLSLRHLLPVSGGAKECGPRLRRWLIGIGQVALLLLVALAMQWPAPVNGDELVAAWPGSDLVVSHWPMALELQRTVAQAHRLPLWNPYFGGGLPLGADPLAALFYPPTQLVHFFSLRNYFFVLMTLHFLWAGLGTLLLARRALGLPRWPALVAAVSYMATPRLISHLGAGHVTIMQTVCWYPWLALAAWATVRQPLRWGPALAVCVAMTLLAGHPQMAYYGLLMLGTVSLWLLVQQVWQSGWRPALLSAGCLLLACGLGVALAAIHLWPLWELMRYSTRAYALHTKDQISLTQFLHALVDEPPLGWLTWEGMIAPGLSVLCLAVFGIASRVRKAWLLALGVILVASLAMGQASKVYHVVQHLLPDFDRFRGLARIWFLGLLGIALLAGLGAAGLTQPLQRFSRLAGLATGMALLALVATNLVLLDQDYSQVGSVSLITTPSRVALVAQQLAGTGRVYGVQENIPQLIAAQLELRLADGADPLLIGAYVQYMDRAGGYYGTGYQQRIPYDGPNVHPDPRLLGLLHVTVLVSKRPLHDSHLLLIGEIDGTFLYRNSLDAGPAYLLRPGSDGQPPSLAHYQRLPATIQLLRLQDDEQSFRVTSATGGYLVVATTAYPGWIAVLDGQRVPVQSFGGLMPAIRIGPGTHTLSYLYRPASVLRGAALSGLGLLALLLWLAGWQLYRRGRLPHLLLRRSGGPGAAAAGSPARAELAEQLPSPVGRE</sequence>
<feature type="transmembrane region" description="Helical" evidence="2">
    <location>
        <begin position="28"/>
        <end position="47"/>
    </location>
</feature>
<dbReference type="PANTHER" id="PTHR38454">
    <property type="entry name" value="INTEGRAL MEMBRANE PROTEIN-RELATED"/>
    <property type="match status" value="1"/>
</dbReference>
<feature type="transmembrane region" description="Helical" evidence="2">
    <location>
        <begin position="338"/>
        <end position="357"/>
    </location>
</feature>
<feature type="transmembrane region" description="Helical" evidence="2">
    <location>
        <begin position="123"/>
        <end position="143"/>
    </location>
</feature>
<name>A0A455T3J2_9CHLR</name>
<proteinExistence type="predicted"/>
<evidence type="ECO:0000256" key="2">
    <source>
        <dbReference type="SAM" id="Phobius"/>
    </source>
</evidence>
<dbReference type="PANTHER" id="PTHR38454:SF1">
    <property type="entry name" value="INTEGRAL MEMBRANE PROTEIN"/>
    <property type="match status" value="1"/>
</dbReference>
<protein>
    <recommendedName>
        <fullName evidence="4">YfhO family protein</fullName>
    </recommendedName>
</protein>
<dbReference type="InterPro" id="IPR018580">
    <property type="entry name" value="Uncharacterised_YfhO"/>
</dbReference>
<reference evidence="3" key="1">
    <citation type="submission" date="2018-12" db="EMBL/GenBank/DDBJ databases">
        <title>Novel natural products biosynthetic potential of the class Ktedonobacteria.</title>
        <authorList>
            <person name="Zheng Y."/>
            <person name="Saitou A."/>
            <person name="Wang C.M."/>
            <person name="Toyoda A."/>
            <person name="Minakuchi Y."/>
            <person name="Sekiguchi Y."/>
            <person name="Ueda K."/>
            <person name="Takano H."/>
            <person name="Sakai Y."/>
            <person name="Yokota A."/>
            <person name="Yabe S."/>
        </authorList>
    </citation>
    <scope>NUCLEOTIDE SEQUENCE</scope>
    <source>
        <strain evidence="3">A3-2</strain>
    </source>
</reference>
<evidence type="ECO:0000256" key="1">
    <source>
        <dbReference type="SAM" id="MobiDB-lite"/>
    </source>
</evidence>
<feature type="region of interest" description="Disordered" evidence="1">
    <location>
        <begin position="700"/>
        <end position="723"/>
    </location>
</feature>
<evidence type="ECO:0008006" key="4">
    <source>
        <dbReference type="Google" id="ProtNLM"/>
    </source>
</evidence>
<keyword evidence="2" id="KW-1133">Transmembrane helix</keyword>
<feature type="transmembrane region" description="Helical" evidence="2">
    <location>
        <begin position="250"/>
        <end position="272"/>
    </location>
</feature>
<feature type="compositionally biased region" description="Low complexity" evidence="1">
    <location>
        <begin position="700"/>
        <end position="714"/>
    </location>
</feature>
<gene>
    <name evidence="3" type="ORF">KTA_01430</name>
</gene>
<keyword evidence="2" id="KW-0472">Membrane</keyword>
<feature type="transmembrane region" description="Helical" evidence="2">
    <location>
        <begin position="310"/>
        <end position="331"/>
    </location>
</feature>
<feature type="transmembrane region" description="Helical" evidence="2">
    <location>
        <begin position="377"/>
        <end position="396"/>
    </location>
</feature>